<feature type="transmembrane region" description="Helical" evidence="2">
    <location>
        <begin position="2468"/>
        <end position="2490"/>
    </location>
</feature>
<feature type="compositionally biased region" description="Pro residues" evidence="1">
    <location>
        <begin position="744"/>
        <end position="757"/>
    </location>
</feature>
<evidence type="ECO:0000256" key="2">
    <source>
        <dbReference type="SAM" id="Phobius"/>
    </source>
</evidence>
<feature type="region of interest" description="Disordered" evidence="1">
    <location>
        <begin position="743"/>
        <end position="765"/>
    </location>
</feature>
<sequence>VSAMASVSADAAEIVWQVECVEGDEEARVGQAVALTPETLLVESAQELGLVLRPGVLLPGATYVFRLRAWSAWALPDLADGAAASSAVTVVVNRAPQGGWVSVRRRQAPDGPPLVGAETVEGGLALESAYDVLAPGWRDEDGGEAHSPLRYQFWYEVEGPEVPQRRLPLTVEPVPFGSFPGLLARILPEGGTVRVSVEVHDDFRGVGRANFTLPVKPFALPGGGGCEGAAAWAASAQKEAQKGSADRAVSFLLGAAEVMRRATAPPAYWEARCQALTTALVRLLEGVRALLGGWQSDGMGSGEAVDALAAATEALSAARWHLDAEAQTGVIDLAGRLLQDSRAAVAAAAAEGVAIDGLSPAAAALLLASMDSVVAQAELGPNAGAASARTAAAVAVMETMSEVRIAGAVPGEAPQHFATSRLSVAVQRVRVEPAVDGAVVQSASTPPATVSLPGSLWAAVLWDSSAPATGRRRQLRQSTGTVDSDSDAVAAQVVDVRVLSSAVDPHGGRNVPAGMSEALAVAFLDAEDGIDTGAAGERTALVVLELPVAGPQSLTLPLVRAANISTTEQRAGAVPRCARWHDGYSTGECVTLPNPGPSGAALRWRTAEAAAQVAGDAGGNMTLELLWEVGNATLTAGCNETYEAVPRAAGNATLWNVTWGLGQRKYAAPAGSYAGVPGAPGGWWDVEACEVAQENNSAGCWWDWTLQVFLGEGCVLAADAECLCTRADGDFLVVMEQPAEWVEPAPPPMPPLPPPPPEETETGEGGIASEVSNTLAIVTGIVIGAALALTTVASHIDALKRLNLLASLLDASRGRIDTGVYFKPVKGTLGLMVWTFSIVGEEALPQVRREWGGGWGRGEWRRRRAQRQMDKALTAAGLDARGLVGWRKFQTIQMQMVAEQLAAEREALKLAAAAEASVLPRLPKPRRRPPPRHPVPRLPPPPSAKMPAVPEAEAVTHTARSKRAWSANTEELGLASLGSTYNGSLPSAGSSISVPFSLPDMSELDFGEGTPLTADAELEWAWPRTPFPARALAEPRAPAELEGSVDHGDEGPMAHGKELEEYRAVEDALRHAMRAGQGRGRARAAEVEMASAHDVVVSNVEEGAGGQPVLEALGEASSSARDAPASRAPATVEGAGVSGWRRRGWVQGSKGRDSMVEQARSCKVHVGAPGDGRRLFGWMWEKPSSAVVPAPSVPAWEIPGGRGQPGSGPVTEASEGADDIRSPPEPAEGGPASSQNKRKGKAPPVRKKKKKGQPAPAGPGKGQQGEPALPVVEAEPGEPGPKPARGSGDPVTIPQAVRKEALAAGAASGHPPENSTRAGEEGAAAGEEELAQDRPDGEADAPPAAAPAATAGPPALPKKGNVPPALPNKAKAAPPALPNKAKAAPPALPKKTEDGPPSLAETAEDPPPLAAPLAAQVDPTAEVEAVRGVTMELPGAVPAAEGADTEVREPQAEVAATEPASDTGSGAGDVGTTGPTADRRSGAGEGGTNADEEEVEYDPKKAGDKWRFADRLRSKDDKPKRARKSSSALTLWEPRTGTSRAGTSGAASSGPPSGLTSAGPPSGLMSGPASGPASAGPLPPVPGTPPEDDPSAKKFEALRELLGEVHRDVHEVYEDANREAQGLTPSVTAVGAHMFKQFKQAKAAVRLRALGLGTKPRTPPPTVDWQVEAARLVPEDVELSGGGPASDARLTVPPFRPPGAVVRPRTGPGRRGKPKKKFHDPDAGPSMQMVADPLPVLPGAWRPKPIDPLARSLGSMWPLLKRVRRQIQAAERVERAMHPIARPVLQALYLWQRRRLVRTLGGANHEAALKAGMQWTRREQERFRQKQSRIRRLPPRTRLLRRISVKLRVVSIFVRMLERVQDLRGTHQMSHFLLSEPGIVSVEPQPEAVLQLGLPVQDVQELAARTAAKTVLAPGADLLPFDRLLGTAAVLAHLRLTKGASKSCLTRMVRRAAALPWEAPRGRGFEWYVTILEEFLAMGLSSGFRFWHRRAAMASLVLLQNVNGSYDITPALASVLRAAPLALEGHRSSTASADAAAAVLPSAAAAEALVASIPDAEVWGEAYGNAAYGRRGTAARRARVWATLCAVSATQDLPLLWLTNPWDPPGEMKTSIQVAEAFLAAECAMNPELAIVINRLRAQAVMTYEGWAGEHLAAVKQLRQAVENYGGNGGAVADDCRRALPAMQQLSGDSLMLLHPWLGAWRGVPGNWWWRRGGYESPMRAHRLMVQGAAATLMLGGAAVALCSRAALCCAEARHVEGCAEVESAGYWMGAAPVWTDPCAGHSTCADLLATGRYECAELPVAGIIGHVPVLASVVAVVVTPMTLALNALFSAGTVPFVHQHLRWRTSGTEGEREANLATAVYRAIAGYTTAAVMNLAPRLSIILIPVEFLGQVVASWAIWALESVIWQWVAGRRAARFLYHTLWQGRDCAVVVDEMWVVLERGLARTVAEFTAAAACRPGAEDMEETIAVLAYLMTGISWSMMLLLMLQSSGEMADTLGSGWEVEVLRCWITALLVNHFVVHMLGRTLLVVVVHAMQLNVESVSQSPSALRSWYESHTRGAYVTYYSQLVYGEETPVELKT</sequence>
<comment type="caution">
    <text evidence="3">The sequence shown here is derived from an EMBL/GenBank/DDBJ whole genome shotgun (WGS) entry which is preliminary data.</text>
</comment>
<organism evidence="3 4">
    <name type="scientific">Cymbomonas tetramitiformis</name>
    <dbReference type="NCBI Taxonomy" id="36881"/>
    <lineage>
        <taxon>Eukaryota</taxon>
        <taxon>Viridiplantae</taxon>
        <taxon>Chlorophyta</taxon>
        <taxon>Pyramimonadophyceae</taxon>
        <taxon>Pyramimonadales</taxon>
        <taxon>Pyramimonadaceae</taxon>
        <taxon>Cymbomonas</taxon>
    </lineage>
</organism>
<feature type="compositionally biased region" description="Basic residues" evidence="1">
    <location>
        <begin position="1236"/>
        <end position="1252"/>
    </location>
</feature>
<keyword evidence="2" id="KW-1133">Transmembrane helix</keyword>
<evidence type="ECO:0000313" key="3">
    <source>
        <dbReference type="EMBL" id="KAK3280818.1"/>
    </source>
</evidence>
<feature type="compositionally biased region" description="Low complexity" evidence="1">
    <location>
        <begin position="1340"/>
        <end position="1353"/>
    </location>
</feature>
<gene>
    <name evidence="3" type="ORF">CYMTET_11362</name>
</gene>
<protein>
    <submittedName>
        <fullName evidence="3">Uncharacterized protein</fullName>
    </submittedName>
</protein>
<keyword evidence="4" id="KW-1185">Reference proteome</keyword>
<feature type="compositionally biased region" description="Basic residues" evidence="1">
    <location>
        <begin position="1708"/>
        <end position="1718"/>
    </location>
</feature>
<evidence type="ECO:0000256" key="1">
    <source>
        <dbReference type="SAM" id="MobiDB-lite"/>
    </source>
</evidence>
<feature type="compositionally biased region" description="Low complexity" evidence="1">
    <location>
        <begin position="1534"/>
        <end position="1576"/>
    </location>
</feature>
<feature type="transmembrane region" description="Helical" evidence="2">
    <location>
        <begin position="2510"/>
        <end position="2533"/>
    </location>
</feature>
<keyword evidence="2" id="KW-0472">Membrane</keyword>
<feature type="non-terminal residue" evidence="3">
    <location>
        <position position="1"/>
    </location>
</feature>
<evidence type="ECO:0000313" key="4">
    <source>
        <dbReference type="Proteomes" id="UP001190700"/>
    </source>
</evidence>
<proteinExistence type="predicted"/>
<dbReference type="Proteomes" id="UP001190700">
    <property type="component" value="Unassembled WGS sequence"/>
</dbReference>
<feature type="compositionally biased region" description="Low complexity" evidence="1">
    <location>
        <begin position="1698"/>
        <end position="1707"/>
    </location>
</feature>
<feature type="compositionally biased region" description="Basic and acidic residues" evidence="1">
    <location>
        <begin position="1497"/>
        <end position="1519"/>
    </location>
</feature>
<name>A0AAE0LD30_9CHLO</name>
<feature type="compositionally biased region" description="Low complexity" evidence="1">
    <location>
        <begin position="1367"/>
        <end position="1385"/>
    </location>
</feature>
<dbReference type="EMBL" id="LGRX02004245">
    <property type="protein sequence ID" value="KAK3280818.1"/>
    <property type="molecule type" value="Genomic_DNA"/>
</dbReference>
<feature type="compositionally biased region" description="Basic residues" evidence="1">
    <location>
        <begin position="923"/>
        <end position="935"/>
    </location>
</feature>
<accession>A0AAE0LD30</accession>
<reference evidence="3 4" key="1">
    <citation type="journal article" date="2015" name="Genome Biol. Evol.">
        <title>Comparative Genomics of a Bacterivorous Green Alga Reveals Evolutionary Causalities and Consequences of Phago-Mixotrophic Mode of Nutrition.</title>
        <authorList>
            <person name="Burns J.A."/>
            <person name="Paasch A."/>
            <person name="Narechania A."/>
            <person name="Kim E."/>
        </authorList>
    </citation>
    <scope>NUCLEOTIDE SEQUENCE [LARGE SCALE GENOMIC DNA]</scope>
    <source>
        <strain evidence="3 4">PLY_AMNH</strain>
    </source>
</reference>
<dbReference type="PANTHER" id="PTHR45725:SF18">
    <property type="entry name" value="ORC1-LIKE AAA ATPASE DOMAIN-CONTAINING PROTEIN"/>
    <property type="match status" value="1"/>
</dbReference>
<feature type="region of interest" description="Disordered" evidence="1">
    <location>
        <begin position="1679"/>
        <end position="1727"/>
    </location>
</feature>
<feature type="region of interest" description="Disordered" evidence="1">
    <location>
        <begin position="1191"/>
        <end position="1594"/>
    </location>
</feature>
<dbReference type="InterPro" id="IPR051425">
    <property type="entry name" value="Formin_Homology"/>
</dbReference>
<feature type="transmembrane region" description="Helical" evidence="2">
    <location>
        <begin position="2389"/>
        <end position="2410"/>
    </location>
</feature>
<keyword evidence="2" id="KW-0812">Transmembrane</keyword>
<feature type="region of interest" description="Disordered" evidence="1">
    <location>
        <begin position="919"/>
        <end position="964"/>
    </location>
</feature>
<feature type="compositionally biased region" description="Low complexity" evidence="1">
    <location>
        <begin position="1264"/>
        <end position="1274"/>
    </location>
</feature>
<dbReference type="PANTHER" id="PTHR45725">
    <property type="entry name" value="FORMIN HOMOLOGY 2 FAMILY MEMBER"/>
    <property type="match status" value="1"/>
</dbReference>